<evidence type="ECO:0000313" key="1">
    <source>
        <dbReference type="EMBL" id="KAF0302878.1"/>
    </source>
</evidence>
<evidence type="ECO:0000313" key="2">
    <source>
        <dbReference type="Proteomes" id="UP000440578"/>
    </source>
</evidence>
<gene>
    <name evidence="1" type="primary">Kctd9</name>
    <name evidence="1" type="ORF">FJT64_000322</name>
</gene>
<accession>A0A6A4WKZ9</accession>
<comment type="caution">
    <text evidence="1">The sequence shown here is derived from an EMBL/GenBank/DDBJ whole genome shotgun (WGS) entry which is preliminary data.</text>
</comment>
<dbReference type="SUPFAM" id="SSF141571">
    <property type="entry name" value="Pentapeptide repeat-like"/>
    <property type="match status" value="1"/>
</dbReference>
<dbReference type="Pfam" id="PF00805">
    <property type="entry name" value="Pentapeptide"/>
    <property type="match status" value="1"/>
</dbReference>
<dbReference type="EMBL" id="VIIS01001002">
    <property type="protein sequence ID" value="KAF0302878.1"/>
    <property type="molecule type" value="Genomic_DNA"/>
</dbReference>
<dbReference type="Proteomes" id="UP000440578">
    <property type="component" value="Unassembled WGS sequence"/>
</dbReference>
<organism evidence="1 2">
    <name type="scientific">Amphibalanus amphitrite</name>
    <name type="common">Striped barnacle</name>
    <name type="synonym">Balanus amphitrite</name>
    <dbReference type="NCBI Taxonomy" id="1232801"/>
    <lineage>
        <taxon>Eukaryota</taxon>
        <taxon>Metazoa</taxon>
        <taxon>Ecdysozoa</taxon>
        <taxon>Arthropoda</taxon>
        <taxon>Crustacea</taxon>
        <taxon>Multicrustacea</taxon>
        <taxon>Cirripedia</taxon>
        <taxon>Thoracica</taxon>
        <taxon>Thoracicalcarea</taxon>
        <taxon>Balanomorpha</taxon>
        <taxon>Balanoidea</taxon>
        <taxon>Balanidae</taxon>
        <taxon>Amphibalaninae</taxon>
        <taxon>Amphibalanus</taxon>
    </lineage>
</organism>
<dbReference type="AlphaFoldDB" id="A0A6A4WKZ9"/>
<dbReference type="Gene3D" id="2.160.20.80">
    <property type="entry name" value="E3 ubiquitin-protein ligase SopA"/>
    <property type="match status" value="1"/>
</dbReference>
<keyword evidence="2" id="KW-1185">Reference proteome</keyword>
<protein>
    <submittedName>
        <fullName evidence="1">BTB/POZ domain-containing protein KCTD9</fullName>
    </submittedName>
</protein>
<name>A0A6A4WKZ9_AMPAM</name>
<sequence length="66" mass="7232">MVGLTIARVAPQHGYTHDLHIQCSKETSNCNLSGSDLHEANLRGANLTNTAFDLMLTPIHMSQTVR</sequence>
<dbReference type="InterPro" id="IPR001646">
    <property type="entry name" value="5peptide_repeat"/>
</dbReference>
<reference evidence="1 2" key="1">
    <citation type="submission" date="2019-07" db="EMBL/GenBank/DDBJ databases">
        <title>Draft genome assembly of a fouling barnacle, Amphibalanus amphitrite (Darwin, 1854): The first reference genome for Thecostraca.</title>
        <authorList>
            <person name="Kim W."/>
        </authorList>
    </citation>
    <scope>NUCLEOTIDE SEQUENCE [LARGE SCALE GENOMIC DNA]</scope>
    <source>
        <strain evidence="1">SNU_AA5</strain>
        <tissue evidence="1">Soma without cirri and trophi</tissue>
    </source>
</reference>
<proteinExistence type="predicted"/>
<dbReference type="OrthoDB" id="9989223at2759"/>